<dbReference type="InterPro" id="IPR054551">
    <property type="entry name" value="RSC4_Ig-like"/>
</dbReference>
<dbReference type="CDD" id="cd04369">
    <property type="entry name" value="Bromodomain"/>
    <property type="match status" value="2"/>
</dbReference>
<evidence type="ECO:0000256" key="8">
    <source>
        <dbReference type="PROSITE-ProRule" id="PRU00035"/>
    </source>
</evidence>
<evidence type="ECO:0000256" key="9">
    <source>
        <dbReference type="SAM" id="MobiDB-lite"/>
    </source>
</evidence>
<reference evidence="11 12" key="1">
    <citation type="submission" date="2023-08" db="EMBL/GenBank/DDBJ databases">
        <title>Black Yeasts Isolated from many extreme environments.</title>
        <authorList>
            <person name="Coleine C."/>
            <person name="Stajich J.E."/>
            <person name="Selbmann L."/>
        </authorList>
    </citation>
    <scope>NUCLEOTIDE SEQUENCE [LARGE SCALE GENOMIC DNA]</scope>
    <source>
        <strain evidence="11 12">CCFEE 5910</strain>
    </source>
</reference>
<dbReference type="GO" id="GO:0006338">
    <property type="term" value="P:chromatin remodeling"/>
    <property type="evidence" value="ECO:0007669"/>
    <property type="project" value="InterPro"/>
</dbReference>
<protein>
    <recommendedName>
        <fullName evidence="10">Bromo domain-containing protein</fullName>
    </recommendedName>
</protein>
<dbReference type="SUPFAM" id="SSF47370">
    <property type="entry name" value="Bromodomain"/>
    <property type="match status" value="2"/>
</dbReference>
<feature type="region of interest" description="Disordered" evidence="9">
    <location>
        <begin position="1"/>
        <end position="39"/>
    </location>
</feature>
<keyword evidence="2" id="KW-0677">Repeat</keyword>
<dbReference type="PRINTS" id="PR00503">
    <property type="entry name" value="BROMODOMAIN"/>
</dbReference>
<keyword evidence="4" id="KW-0805">Transcription regulation</keyword>
<dbReference type="EMBL" id="JAVRRJ010000002">
    <property type="protein sequence ID" value="KAK5089189.1"/>
    <property type="molecule type" value="Genomic_DNA"/>
</dbReference>
<organism evidence="11 12">
    <name type="scientific">Lithohypha guttulata</name>
    <dbReference type="NCBI Taxonomy" id="1690604"/>
    <lineage>
        <taxon>Eukaryota</taxon>
        <taxon>Fungi</taxon>
        <taxon>Dikarya</taxon>
        <taxon>Ascomycota</taxon>
        <taxon>Pezizomycotina</taxon>
        <taxon>Eurotiomycetes</taxon>
        <taxon>Chaetothyriomycetidae</taxon>
        <taxon>Chaetothyriales</taxon>
        <taxon>Trichomeriaceae</taxon>
        <taxon>Lithohypha</taxon>
    </lineage>
</organism>
<dbReference type="Proteomes" id="UP001309876">
    <property type="component" value="Unassembled WGS sequence"/>
</dbReference>
<dbReference type="InterPro" id="IPR036427">
    <property type="entry name" value="Bromodomain-like_sf"/>
</dbReference>
<dbReference type="GO" id="GO:0003682">
    <property type="term" value="F:chromatin binding"/>
    <property type="evidence" value="ECO:0007669"/>
    <property type="project" value="TreeGrafter"/>
</dbReference>
<feature type="domain" description="Bromo" evidence="10">
    <location>
        <begin position="226"/>
        <end position="296"/>
    </location>
</feature>
<dbReference type="InterPro" id="IPR001487">
    <property type="entry name" value="Bromodomain"/>
</dbReference>
<dbReference type="PANTHER" id="PTHR16062">
    <property type="entry name" value="SWI/SNF-RELATED"/>
    <property type="match status" value="1"/>
</dbReference>
<accession>A0AAN7YJX8</accession>
<feature type="region of interest" description="Disordered" evidence="9">
    <location>
        <begin position="173"/>
        <end position="210"/>
    </location>
</feature>
<feature type="domain" description="Bromo" evidence="10">
    <location>
        <begin position="61"/>
        <end position="131"/>
    </location>
</feature>
<feature type="compositionally biased region" description="Polar residues" evidence="9">
    <location>
        <begin position="342"/>
        <end position="353"/>
    </location>
</feature>
<dbReference type="Pfam" id="PF22994">
    <property type="entry name" value="RSC4_Ig_like"/>
    <property type="match status" value="1"/>
</dbReference>
<sequence>MNGKRRAGHVDSPELSTPDPPQKRIRKRNDDTYFPDVETVDSTQELGTKIISLLKRSQDKNGRLIATEFLDLPERSLYPDYYEQIPLPMSITVIEKKLSRGEYASMTALESDLKRMVQNAKDYNSSKSEIFEDAERIRKALSNFMPKHNPAYQDPEYRAVPTPIPDHVVRSAPREASATASEHSTIKLRLNTGGRPRSAAPSDPPAIPTPDEDMTQAQLDILDQLSVQDDAINFEHKPSRRDYGDYYRIIKQPTSINDVRKSVQQGKVKSWEDFAREVRLIWTNAKEYNEPTSTIYSMTERLETWTEDKLKAHGVAPKVVTKLSLKTQPPPSLKLKVGTPAPATTGSGYTVDQSALDRQKSELASALNRARDGSEVTSTPVPPVPSSLRRSISVIDPDVPMTGTNGTAATPLIPSRLSVPPPGPAHLPTPTLEGELPRQELKSSLQPPPAPLRNGYHPPPRSQPQVPPSNIFVESSNPIDRKFRDPNKSSADALLPSITYMTSPLLVSDPHWKITRFAHPHKTQTSYYTYLPSTHSALRVVPELHLDLKQGRRKYKLFVLNNNTVIPASPDVAGQGVYDLQLMLGENVITVEAIGALQEGERKEYARDWEQFDFERVTFYVYLRPQGS</sequence>
<keyword evidence="3" id="KW-0156">Chromatin regulator</keyword>
<evidence type="ECO:0000256" key="4">
    <source>
        <dbReference type="ARBA" id="ARBA00023015"/>
    </source>
</evidence>
<feature type="compositionally biased region" description="Low complexity" evidence="9">
    <location>
        <begin position="386"/>
        <end position="395"/>
    </location>
</feature>
<feature type="region of interest" description="Disordered" evidence="9">
    <location>
        <begin position="328"/>
        <end position="355"/>
    </location>
</feature>
<evidence type="ECO:0000259" key="10">
    <source>
        <dbReference type="PROSITE" id="PS50014"/>
    </source>
</evidence>
<dbReference type="GO" id="GO:0006368">
    <property type="term" value="P:transcription elongation by RNA polymerase II"/>
    <property type="evidence" value="ECO:0007669"/>
    <property type="project" value="TreeGrafter"/>
</dbReference>
<dbReference type="Gene3D" id="1.20.920.10">
    <property type="entry name" value="Bromodomain-like"/>
    <property type="match status" value="2"/>
</dbReference>
<evidence type="ECO:0000256" key="7">
    <source>
        <dbReference type="ARBA" id="ARBA00023242"/>
    </source>
</evidence>
<dbReference type="AlphaFoldDB" id="A0AAN7YJX8"/>
<feature type="region of interest" description="Disordered" evidence="9">
    <location>
        <begin position="367"/>
        <end position="488"/>
    </location>
</feature>
<evidence type="ECO:0000313" key="11">
    <source>
        <dbReference type="EMBL" id="KAK5089189.1"/>
    </source>
</evidence>
<keyword evidence="5 8" id="KW-0103">Bromodomain</keyword>
<dbReference type="SMART" id="SM00297">
    <property type="entry name" value="BROMO"/>
    <property type="match status" value="2"/>
</dbReference>
<name>A0AAN7YJX8_9EURO</name>
<evidence type="ECO:0000256" key="3">
    <source>
        <dbReference type="ARBA" id="ARBA00022853"/>
    </source>
</evidence>
<feature type="compositionally biased region" description="Pro residues" evidence="9">
    <location>
        <begin position="446"/>
        <end position="467"/>
    </location>
</feature>
<evidence type="ECO:0000313" key="12">
    <source>
        <dbReference type="Proteomes" id="UP001309876"/>
    </source>
</evidence>
<evidence type="ECO:0000256" key="2">
    <source>
        <dbReference type="ARBA" id="ARBA00022737"/>
    </source>
</evidence>
<dbReference type="Pfam" id="PF00439">
    <property type="entry name" value="Bromodomain"/>
    <property type="match status" value="2"/>
</dbReference>
<comment type="caution">
    <text evidence="11">The sequence shown here is derived from an EMBL/GenBank/DDBJ whole genome shotgun (WGS) entry which is preliminary data.</text>
</comment>
<dbReference type="PANTHER" id="PTHR16062:SF20">
    <property type="entry name" value="CHROMATIN STRUCTURE-REMODELING COMPLEX SUBUNIT RSC4"/>
    <property type="match status" value="1"/>
</dbReference>
<dbReference type="GO" id="GO:0016586">
    <property type="term" value="C:RSC-type complex"/>
    <property type="evidence" value="ECO:0007669"/>
    <property type="project" value="InterPro"/>
</dbReference>
<proteinExistence type="predicted"/>
<dbReference type="InterPro" id="IPR037382">
    <property type="entry name" value="Rsc/polybromo"/>
</dbReference>
<evidence type="ECO:0000256" key="1">
    <source>
        <dbReference type="ARBA" id="ARBA00004123"/>
    </source>
</evidence>
<gene>
    <name evidence="11" type="ORF">LTR05_003413</name>
</gene>
<keyword evidence="6" id="KW-0804">Transcription</keyword>
<comment type="subcellular location">
    <subcellularLocation>
        <location evidence="1">Nucleus</location>
    </subcellularLocation>
</comment>
<evidence type="ECO:0000256" key="5">
    <source>
        <dbReference type="ARBA" id="ARBA00023117"/>
    </source>
</evidence>
<keyword evidence="7" id="KW-0539">Nucleus</keyword>
<evidence type="ECO:0000256" key="6">
    <source>
        <dbReference type="ARBA" id="ARBA00023163"/>
    </source>
</evidence>
<dbReference type="PROSITE" id="PS50014">
    <property type="entry name" value="BROMODOMAIN_2"/>
    <property type="match status" value="2"/>
</dbReference>
<keyword evidence="12" id="KW-1185">Reference proteome</keyword>